<dbReference type="KEGG" id="eio:H9L01_02995"/>
<reference evidence="1 2" key="1">
    <citation type="submission" date="2020-08" db="EMBL/GenBank/DDBJ databases">
        <title>Genome sequence of Erysipelothrix inopinata DSM 15511T.</title>
        <authorList>
            <person name="Hyun D.-W."/>
            <person name="Bae J.-W."/>
        </authorList>
    </citation>
    <scope>NUCLEOTIDE SEQUENCE [LARGE SCALE GENOMIC DNA]</scope>
    <source>
        <strain evidence="1 2">DSM 15511</strain>
    </source>
</reference>
<keyword evidence="2" id="KW-1185">Reference proteome</keyword>
<dbReference type="EMBL" id="CP060715">
    <property type="protein sequence ID" value="QNN61349.1"/>
    <property type="molecule type" value="Genomic_DNA"/>
</dbReference>
<name>A0A7G9S0H4_9FIRM</name>
<organism evidence="1 2">
    <name type="scientific">Erysipelothrix inopinata</name>
    <dbReference type="NCBI Taxonomy" id="225084"/>
    <lineage>
        <taxon>Bacteria</taxon>
        <taxon>Bacillati</taxon>
        <taxon>Bacillota</taxon>
        <taxon>Erysipelotrichia</taxon>
        <taxon>Erysipelotrichales</taxon>
        <taxon>Erysipelotrichaceae</taxon>
        <taxon>Erysipelothrix</taxon>
    </lineage>
</organism>
<proteinExistence type="predicted"/>
<gene>
    <name evidence="1" type="ORF">H9L01_02995</name>
</gene>
<dbReference type="Proteomes" id="UP000515928">
    <property type="component" value="Chromosome"/>
</dbReference>
<evidence type="ECO:0000313" key="2">
    <source>
        <dbReference type="Proteomes" id="UP000515928"/>
    </source>
</evidence>
<accession>A0A7G9S0H4</accession>
<sequence length="287" mass="34309">MSSIAYISDEKMLEYHRSCGNRHINFWRLSIKKFERFGDGDLLFFIDKRHVHPQTKEKGIIGYGRARKIRTMSVKRTWTEYEEMNGYQSYQLYKEAILNISKDNVIPKQIQSIELDHVVFFKGPIYLSEVDFELTRNLESFTYLRNNVAQEFLEKSDRIGIDSWFALMNQNIEINLIYEDIQEQKIRNVLSKINIDWTYQQEMLLNNIEDIQKIGPLGYRYNEMKSDIYIPCSSLKNQYYEILGIATWIKKELEDFKFNVYVVMRNTGSHDDQEKYLKSSNLMPLYI</sequence>
<evidence type="ECO:0000313" key="1">
    <source>
        <dbReference type="EMBL" id="QNN61349.1"/>
    </source>
</evidence>
<dbReference type="RefSeq" id="WP_187534549.1">
    <property type="nucleotide sequence ID" value="NZ_CBCSHU010000006.1"/>
</dbReference>
<protein>
    <submittedName>
        <fullName evidence="1">Uncharacterized protein</fullName>
    </submittedName>
</protein>
<dbReference type="AlphaFoldDB" id="A0A7G9S0H4"/>